<dbReference type="SUPFAM" id="SSF54197">
    <property type="entry name" value="HIT-like"/>
    <property type="match status" value="1"/>
</dbReference>
<dbReference type="CDD" id="cd07380">
    <property type="entry name" value="MPP_CWF19_N"/>
    <property type="match status" value="1"/>
</dbReference>
<dbReference type="EMBL" id="CAXIEN010000015">
    <property type="protein sequence ID" value="CAL1265084.1"/>
    <property type="molecule type" value="Genomic_DNA"/>
</dbReference>
<feature type="domain" description="Cwf19-like C-terminal" evidence="1">
    <location>
        <begin position="290"/>
        <end position="397"/>
    </location>
</feature>
<evidence type="ECO:0000313" key="3">
    <source>
        <dbReference type="Proteomes" id="UP001497382"/>
    </source>
</evidence>
<organism evidence="2 3">
    <name type="scientific">Larinioides sclopetarius</name>
    <dbReference type="NCBI Taxonomy" id="280406"/>
    <lineage>
        <taxon>Eukaryota</taxon>
        <taxon>Metazoa</taxon>
        <taxon>Ecdysozoa</taxon>
        <taxon>Arthropoda</taxon>
        <taxon>Chelicerata</taxon>
        <taxon>Arachnida</taxon>
        <taxon>Araneae</taxon>
        <taxon>Araneomorphae</taxon>
        <taxon>Entelegynae</taxon>
        <taxon>Araneoidea</taxon>
        <taxon>Araneidae</taxon>
        <taxon>Larinioides</taxon>
    </lineage>
</organism>
<dbReference type="PANTHER" id="PTHR12072:SF4">
    <property type="entry name" value="CWF19-LIKE PROTEIN 1"/>
    <property type="match status" value="1"/>
</dbReference>
<sequence length="474" mass="53994">MTSLKILVCGDVEGHFKTLFTKVGTLHQKKGPFEYLLCVGDFFGANTDEWKDVKTGKTAVPITTYILGPNRREHLRFYPEDSSEIAPNVIYLGKRGVLTGSSGLKIAYLSGSEHRESSEFSFSRKDVTELVARASSSAIDIFLTSQWPKGVTKYAKSPDNFDSINTGSNSVAYLAKLLKPRYHFAGTSKVYYERLPYRNHQVLQELPTHTTRFIGLAAVDNEKKLKWLYAFNITPCCSMTSKELTNTVGPVTECPYGAEECNSQFFYDMSSSPGQQKRSASENESYKARKKQNVNVSQESCWFCLTNPEVQKQLLLSIGDHSYITLAKGGLVQDHLLIIPMEHVPASINLSDSAEKEIEKYKNALVNYFHDQEYDVIFFERNFVSPHLQLQVAPPKKSYFYIEVVVNKRYSGKLLHIIEGNFPLQFGRMMLANKTILNVPDRVDWKECKISPDEELRAAEDFRQSFKRYDFTRN</sequence>
<evidence type="ECO:0000259" key="1">
    <source>
        <dbReference type="Pfam" id="PF04677"/>
    </source>
</evidence>
<gene>
    <name evidence="2" type="ORF">LARSCL_LOCUS2318</name>
</gene>
<accession>A0AAV1Z215</accession>
<proteinExistence type="predicted"/>
<dbReference type="InterPro" id="IPR036265">
    <property type="entry name" value="HIT-like_sf"/>
</dbReference>
<dbReference type="Proteomes" id="UP001497382">
    <property type="component" value="Unassembled WGS sequence"/>
</dbReference>
<comment type="caution">
    <text evidence="2">The sequence shown here is derived from an EMBL/GenBank/DDBJ whole genome shotgun (WGS) entry which is preliminary data.</text>
</comment>
<dbReference type="Pfam" id="PF04677">
    <property type="entry name" value="CwfJ_C_1"/>
    <property type="match status" value="1"/>
</dbReference>
<reference evidence="2 3" key="1">
    <citation type="submission" date="2024-04" db="EMBL/GenBank/DDBJ databases">
        <authorList>
            <person name="Rising A."/>
            <person name="Reimegard J."/>
            <person name="Sonavane S."/>
            <person name="Akerstrom W."/>
            <person name="Nylinder S."/>
            <person name="Hedman E."/>
            <person name="Kallberg Y."/>
        </authorList>
    </citation>
    <scope>NUCLEOTIDE SEQUENCE [LARGE SCALE GENOMIC DNA]</scope>
</reference>
<evidence type="ECO:0000313" key="2">
    <source>
        <dbReference type="EMBL" id="CAL1265084.1"/>
    </source>
</evidence>
<dbReference type="GO" id="GO:0071014">
    <property type="term" value="C:post-mRNA release spliceosomal complex"/>
    <property type="evidence" value="ECO:0007669"/>
    <property type="project" value="TreeGrafter"/>
</dbReference>
<protein>
    <recommendedName>
        <fullName evidence="1">Cwf19-like C-terminal domain-containing protein</fullName>
    </recommendedName>
</protein>
<dbReference type="Gene3D" id="3.30.428.10">
    <property type="entry name" value="HIT-like"/>
    <property type="match status" value="1"/>
</dbReference>
<dbReference type="GO" id="GO:0061632">
    <property type="term" value="F:RNA lariat debranching enzyme activator activity"/>
    <property type="evidence" value="ECO:0007669"/>
    <property type="project" value="TreeGrafter"/>
</dbReference>
<dbReference type="AlphaFoldDB" id="A0AAV1Z215"/>
<name>A0AAV1Z215_9ARAC</name>
<keyword evidence="3" id="KW-1185">Reference proteome</keyword>
<dbReference type="PANTHER" id="PTHR12072">
    <property type="entry name" value="CWF19, CELL CYCLE CONTROL PROTEIN"/>
    <property type="match status" value="1"/>
</dbReference>
<dbReference type="GO" id="GO:0000398">
    <property type="term" value="P:mRNA splicing, via spliceosome"/>
    <property type="evidence" value="ECO:0007669"/>
    <property type="project" value="TreeGrafter"/>
</dbReference>
<dbReference type="InterPro" id="IPR040194">
    <property type="entry name" value="Cwf19-like"/>
</dbReference>
<dbReference type="InterPro" id="IPR006768">
    <property type="entry name" value="Cwf19-like_C_dom-1"/>
</dbReference>